<sequence>MPLSIQDRPKLVISSDAVWRMSAVEIKDMITAHLGECMPSLHEDKLATITAAMTVVRLPAKHCWCQAGQSMDKMAFIVSGLCKLSYQTADGDEINVQFMAEQDGVGDYMAAIENLPSKYSVYTIEPTILMAFDKSHFERCLEDFPEFFRYVHEHTLKLLFKYIERTESFLISDSTARYVSFVTDNPELAKRLSIQDLSSYLGMTRQSITRIRKKLGQADNL</sequence>
<dbReference type="InterPro" id="IPR050397">
    <property type="entry name" value="Env_Response_Regulators"/>
</dbReference>
<dbReference type="PANTHER" id="PTHR24567:SF76">
    <property type="entry name" value="CYCLIC NUCLEOTIDE-BINDING DOMAIN PROTEIN"/>
    <property type="match status" value="1"/>
</dbReference>
<dbReference type="InterPro" id="IPR018490">
    <property type="entry name" value="cNMP-bd_dom_sf"/>
</dbReference>
<proteinExistence type="predicted"/>
<dbReference type="SMART" id="SM00100">
    <property type="entry name" value="cNMP"/>
    <property type="match status" value="1"/>
</dbReference>
<dbReference type="AlphaFoldDB" id="A0A1T0CP09"/>
<dbReference type="GO" id="GO:0005829">
    <property type="term" value="C:cytosol"/>
    <property type="evidence" value="ECO:0007669"/>
    <property type="project" value="TreeGrafter"/>
</dbReference>
<dbReference type="Pfam" id="PF00027">
    <property type="entry name" value="cNMP_binding"/>
    <property type="match status" value="1"/>
</dbReference>
<evidence type="ECO:0000313" key="2">
    <source>
        <dbReference type="EMBL" id="OOS23921.1"/>
    </source>
</evidence>
<organism evidence="2 3">
    <name type="scientific">Moraxella porci DSM 25326</name>
    <dbReference type="NCBI Taxonomy" id="573983"/>
    <lineage>
        <taxon>Bacteria</taxon>
        <taxon>Pseudomonadati</taxon>
        <taxon>Pseudomonadota</taxon>
        <taxon>Gammaproteobacteria</taxon>
        <taxon>Moraxellales</taxon>
        <taxon>Moraxellaceae</taxon>
        <taxon>Moraxella</taxon>
    </lineage>
</organism>
<dbReference type="EMBL" id="MUYV01000011">
    <property type="protein sequence ID" value="OOS23921.1"/>
    <property type="molecule type" value="Genomic_DNA"/>
</dbReference>
<accession>A0A1T0CP09</accession>
<dbReference type="InterPro" id="IPR014710">
    <property type="entry name" value="RmlC-like_jellyroll"/>
</dbReference>
<dbReference type="Proteomes" id="UP000190683">
    <property type="component" value="Unassembled WGS sequence"/>
</dbReference>
<protein>
    <recommendedName>
        <fullName evidence="1">Cyclic nucleotide-binding domain-containing protein</fullName>
    </recommendedName>
</protein>
<dbReference type="PANTHER" id="PTHR24567">
    <property type="entry name" value="CRP FAMILY TRANSCRIPTIONAL REGULATORY PROTEIN"/>
    <property type="match status" value="1"/>
</dbReference>
<reference evidence="2 3" key="1">
    <citation type="submission" date="2017-02" db="EMBL/GenBank/DDBJ databases">
        <title>Draft genome sequence of Moraxella porci CCUG 54912T type strain.</title>
        <authorList>
            <person name="Salva-Serra F."/>
            <person name="Engstrom-Jakobsson H."/>
            <person name="Thorell K."/>
            <person name="Jaen-Luchoro D."/>
            <person name="Gonzales-Siles L."/>
            <person name="Karlsson R."/>
            <person name="Yazdan S."/>
            <person name="Boulund F."/>
            <person name="Johnning A."/>
            <person name="Engstrand L."/>
            <person name="Kristiansson E."/>
            <person name="Moore E."/>
        </authorList>
    </citation>
    <scope>NUCLEOTIDE SEQUENCE [LARGE SCALE GENOMIC DNA]</scope>
    <source>
        <strain evidence="2 3">CCUG 54912</strain>
    </source>
</reference>
<gene>
    <name evidence="2" type="ORF">B0681_08135</name>
</gene>
<comment type="caution">
    <text evidence="2">The sequence shown here is derived from an EMBL/GenBank/DDBJ whole genome shotgun (WGS) entry which is preliminary data.</text>
</comment>
<dbReference type="SUPFAM" id="SSF51206">
    <property type="entry name" value="cAMP-binding domain-like"/>
    <property type="match status" value="1"/>
</dbReference>
<keyword evidence="3" id="KW-1185">Reference proteome</keyword>
<evidence type="ECO:0000259" key="1">
    <source>
        <dbReference type="PROSITE" id="PS50042"/>
    </source>
</evidence>
<dbReference type="RefSeq" id="WP_078318235.1">
    <property type="nucleotide sequence ID" value="NZ_MUYV01000011.1"/>
</dbReference>
<name>A0A1T0CP09_9GAMM</name>
<dbReference type="PROSITE" id="PS50042">
    <property type="entry name" value="CNMP_BINDING_3"/>
    <property type="match status" value="1"/>
</dbReference>
<dbReference type="STRING" id="573983.B0681_08135"/>
<feature type="domain" description="Cyclic nucleotide-binding" evidence="1">
    <location>
        <begin position="37"/>
        <end position="158"/>
    </location>
</feature>
<dbReference type="InterPro" id="IPR000595">
    <property type="entry name" value="cNMP-bd_dom"/>
</dbReference>
<evidence type="ECO:0000313" key="3">
    <source>
        <dbReference type="Proteomes" id="UP000190683"/>
    </source>
</evidence>
<dbReference type="GO" id="GO:0003700">
    <property type="term" value="F:DNA-binding transcription factor activity"/>
    <property type="evidence" value="ECO:0007669"/>
    <property type="project" value="TreeGrafter"/>
</dbReference>
<dbReference type="Gene3D" id="2.60.120.10">
    <property type="entry name" value="Jelly Rolls"/>
    <property type="match status" value="1"/>
</dbReference>
<dbReference type="CDD" id="cd00038">
    <property type="entry name" value="CAP_ED"/>
    <property type="match status" value="1"/>
</dbReference>